<comment type="caution">
    <text evidence="2">The sequence shown here is derived from an EMBL/GenBank/DDBJ whole genome shotgun (WGS) entry which is preliminary data.</text>
</comment>
<dbReference type="EMBL" id="JAQQAF010000008">
    <property type="protein sequence ID" value="KAJ8466766.1"/>
    <property type="molecule type" value="Genomic_DNA"/>
</dbReference>
<feature type="compositionally biased region" description="Basic and acidic residues" evidence="1">
    <location>
        <begin position="52"/>
        <end position="65"/>
    </location>
</feature>
<accession>A0AAV8Q2U5</accession>
<protein>
    <recommendedName>
        <fullName evidence="4">DUF834 domain-containing protein</fullName>
    </recommendedName>
</protein>
<keyword evidence="3" id="KW-1185">Reference proteome</keyword>
<dbReference type="Proteomes" id="UP001222027">
    <property type="component" value="Unassembled WGS sequence"/>
</dbReference>
<evidence type="ECO:0000313" key="2">
    <source>
        <dbReference type="EMBL" id="KAJ8466766.1"/>
    </source>
</evidence>
<evidence type="ECO:0008006" key="4">
    <source>
        <dbReference type="Google" id="ProtNLM"/>
    </source>
</evidence>
<organism evidence="2 3">
    <name type="scientific">Ensete ventricosum</name>
    <name type="common">Abyssinian banana</name>
    <name type="synonym">Musa ensete</name>
    <dbReference type="NCBI Taxonomy" id="4639"/>
    <lineage>
        <taxon>Eukaryota</taxon>
        <taxon>Viridiplantae</taxon>
        <taxon>Streptophyta</taxon>
        <taxon>Embryophyta</taxon>
        <taxon>Tracheophyta</taxon>
        <taxon>Spermatophyta</taxon>
        <taxon>Magnoliopsida</taxon>
        <taxon>Liliopsida</taxon>
        <taxon>Zingiberales</taxon>
        <taxon>Musaceae</taxon>
        <taxon>Ensete</taxon>
    </lineage>
</organism>
<evidence type="ECO:0000313" key="3">
    <source>
        <dbReference type="Proteomes" id="UP001222027"/>
    </source>
</evidence>
<proteinExistence type="predicted"/>
<evidence type="ECO:0000256" key="1">
    <source>
        <dbReference type="SAM" id="MobiDB-lite"/>
    </source>
</evidence>
<gene>
    <name evidence="2" type="ORF">OPV22_029318</name>
</gene>
<name>A0AAV8Q2U5_ENSVE</name>
<dbReference type="AlphaFoldDB" id="A0AAV8Q2U5"/>
<sequence length="117" mass="12383">MWEKMLEQGRGKGRKRVVAISGKRVATLLVQVEKKAAITMTTTTWVIGGDGKSNDGRGDRGNEQRLRTVATAEEGEVATMIEEHGVAMAAVDSGIVVVAMESTIVGKGNDVTRGGGR</sequence>
<reference evidence="2 3" key="1">
    <citation type="submission" date="2022-12" db="EMBL/GenBank/DDBJ databases">
        <title>Chromosome-scale assembly of the Ensete ventricosum genome.</title>
        <authorList>
            <person name="Dussert Y."/>
            <person name="Stocks J."/>
            <person name="Wendawek A."/>
            <person name="Woldeyes F."/>
            <person name="Nichols R.A."/>
            <person name="Borrell J.S."/>
        </authorList>
    </citation>
    <scope>NUCLEOTIDE SEQUENCE [LARGE SCALE GENOMIC DNA]</scope>
    <source>
        <strain evidence="3">cv. Maze</strain>
        <tissue evidence="2">Seeds</tissue>
    </source>
</reference>
<feature type="region of interest" description="Disordered" evidence="1">
    <location>
        <begin position="46"/>
        <end position="65"/>
    </location>
</feature>